<proteinExistence type="predicted"/>
<name>A0ABV9NSF4_9GAMM</name>
<dbReference type="RefSeq" id="WP_377006132.1">
    <property type="nucleotide sequence ID" value="NZ_JBHSGG010000070.1"/>
</dbReference>
<reference evidence="2" key="1">
    <citation type="journal article" date="2019" name="Int. J. Syst. Evol. Microbiol.">
        <title>The Global Catalogue of Microorganisms (GCM) 10K type strain sequencing project: providing services to taxonomists for standard genome sequencing and annotation.</title>
        <authorList>
            <consortium name="The Broad Institute Genomics Platform"/>
            <consortium name="The Broad Institute Genome Sequencing Center for Infectious Disease"/>
            <person name="Wu L."/>
            <person name="Ma J."/>
        </authorList>
    </citation>
    <scope>NUCLEOTIDE SEQUENCE [LARGE SCALE GENOMIC DNA]</scope>
    <source>
        <strain evidence="2">CGMCC 1.13574</strain>
    </source>
</reference>
<evidence type="ECO:0000313" key="1">
    <source>
        <dbReference type="EMBL" id="MFC4729878.1"/>
    </source>
</evidence>
<keyword evidence="2" id="KW-1185">Reference proteome</keyword>
<evidence type="ECO:0000313" key="2">
    <source>
        <dbReference type="Proteomes" id="UP001595892"/>
    </source>
</evidence>
<gene>
    <name evidence="1" type="ORF">ACFO3Q_17080</name>
</gene>
<organism evidence="1 2">
    <name type="scientific">Coralloluteibacterium thermophilum</name>
    <dbReference type="NCBI Taxonomy" id="2707049"/>
    <lineage>
        <taxon>Bacteria</taxon>
        <taxon>Pseudomonadati</taxon>
        <taxon>Pseudomonadota</taxon>
        <taxon>Gammaproteobacteria</taxon>
        <taxon>Lysobacterales</taxon>
        <taxon>Lysobacteraceae</taxon>
        <taxon>Coralloluteibacterium</taxon>
    </lineage>
</organism>
<accession>A0ABV9NSF4</accession>
<comment type="caution">
    <text evidence="1">The sequence shown here is derived from an EMBL/GenBank/DDBJ whole genome shotgun (WGS) entry which is preliminary data.</text>
</comment>
<dbReference type="Proteomes" id="UP001595892">
    <property type="component" value="Unassembled WGS sequence"/>
</dbReference>
<dbReference type="EMBL" id="JBHSGG010000070">
    <property type="protein sequence ID" value="MFC4729878.1"/>
    <property type="molecule type" value="Genomic_DNA"/>
</dbReference>
<protein>
    <submittedName>
        <fullName evidence="1">Uncharacterized protein</fullName>
    </submittedName>
</protein>
<sequence length="103" mass="11764">MSIDPAWQQRRAFEEKLDQLERENAIGAGDREALVARFDAMQRELADELALVVKPEYERRCREDGDEAARAWLAEAGRDLGQRAGTQTRAMILEMMERARDAA</sequence>